<feature type="signal peptide" evidence="5">
    <location>
        <begin position="1"/>
        <end position="28"/>
    </location>
</feature>
<evidence type="ECO:0000259" key="6">
    <source>
        <dbReference type="Pfam" id="PF05592"/>
    </source>
</evidence>
<name>A0A7Z0DPV9_9ACTN</name>
<dbReference type="InterPro" id="IPR035398">
    <property type="entry name" value="Bac_rhamnosid_C"/>
</dbReference>
<comment type="caution">
    <text evidence="11">The sequence shown here is derived from an EMBL/GenBank/DDBJ whole genome shotgun (WGS) entry which is preliminary data.</text>
</comment>
<dbReference type="InterPro" id="IPR018905">
    <property type="entry name" value="A-galactase_NEW3"/>
</dbReference>
<dbReference type="InterPro" id="IPR013783">
    <property type="entry name" value="Ig-like_fold"/>
</dbReference>
<comment type="catalytic activity">
    <reaction evidence="1">
        <text>Hydrolysis of terminal non-reducing alpha-L-rhamnose residues in alpha-L-rhamnosides.</text>
        <dbReference type="EC" id="3.2.1.40"/>
    </reaction>
</comment>
<dbReference type="Gene3D" id="2.60.40.10">
    <property type="entry name" value="Immunoglobulins"/>
    <property type="match status" value="2"/>
</dbReference>
<feature type="compositionally biased region" description="Polar residues" evidence="4">
    <location>
        <begin position="1433"/>
        <end position="1442"/>
    </location>
</feature>
<dbReference type="Pfam" id="PF08531">
    <property type="entry name" value="Bac_rhamnosid_N"/>
    <property type="match status" value="1"/>
</dbReference>
<evidence type="ECO:0000313" key="12">
    <source>
        <dbReference type="Proteomes" id="UP000564496"/>
    </source>
</evidence>
<dbReference type="InterPro" id="IPR035396">
    <property type="entry name" value="Bac_rhamnosid6H"/>
</dbReference>
<sequence length="1551" mass="166536">MRRRIAGSLTTCLAVILVPTVSPPMAGAAQPLAQEAAGSRPVVDELRTNALVDPLGIPTTAPKLGWQLDADRRGVTQKAYQIRVASTKEKLTSPDVWESTKVKSSQSVDVTYAGPALKPRTDYAWAVRVWDDKGAPSAWSEPATFATGLGDQAWTADWIGPETPELGAEWTDYTIEFTASDIKGALGVYFRGQDTENAYMWQLSETDDALRPHVKRNGGYSVLSSKPVPGGFDFAAEHDYAINVAGDTITTTIDGQQLDRRTDASFSKPGVLGFRAHGAESGVVQDVTVTSADGTVLVDTDFPADDHTFSAGTVTADGLRVDGSGGEAWLRRDDALPLLRKEADLGDKKITRARIYASARGVYELRLNGERVGDAELAPGWTAYDKRIDYQTYDVTDQVTSGENVLGAEIAPGWYTGKVAMFGTDVYGTDNSLIAELVVDYDDGTSEVIRTDDTWRTTGGPTRESDMLDGEWYDARRAATVDGWDEAGYDDEDWAATAVRDEPTDVLEPQTTVDVRVTEELETAERIESPTDGVHLYDLGQNMVGHVRIKMQGKKGQTVKIRHGEVLNPDGTLYTANLRSAKATDTYTFGSDDPETFEPSFTFHGFRYIEVSGVEEAPDADDIVGVVVGTDGDLTSTLDTSSDMVDQLQSNIVWGMRGNFLSIPTDTPARDERMGWTGDINVFARTAVYNMDSESFLTKWLQDLRDTQRPNGSLPGVAPVVPGRFDGGYESAGWMDAGVHVPWTLWQAYGDTGVITENYDMMKRYVDFLDADSTGHIRSAGGYLDWLNLDDPTPADVLDTAFVAKSTREFAQMAKAVGRDGDAAAYQARYEAIRAAYQKAFIGADGSVKGDSQTAYILTLTNDLEPEDRRDAVYEQFVQTLERRDYHLSTGFLGVDGLLPALTKAGRTDIAYKLLQHQDYPSWGYEIGKGATTIWERWNSINPDGSFNDVGMNSFNHYAYGAVGEWMYRTMAGVSEAAPGYRKVRIAPEPGEGVDHVDYSLETPYGTVKSAWATDDGPMTLDVTVPANTTAEVRIPAANRWAVTEGGSPIENSKHVEFVRYDEDVVVLEVGSGSYSFAVAPTLGDLGAARAEASATAEDVSALPLKGAGGKAAKRDLANRTETLRDQIDAAWELEAGDAGAQDVAEAVHLGLAAAASLDTSIRMYTDNGLLTEATAAELRDRLTAVEKSLSRASARLVGAVTTLQLPAEEVLPGDVVEMSVRVDNTGKQPLSDVVSSLDLPEGWTAKPVGTPADEVPAEEQVAHVFEVKVPDDTAVGPVDLTGEVSYTRSGGTAVLPVGGTLMVGSAVEITATSSAPAAVDGGQTATVTAVLHNRSGVTQRGEVSLTVPTGWTTEPVGYEISAGQDAEIDVEVVVPQNVVAGPAALTVATGATPMEQATATVTVGLATPPGESTDHVDLGNASSETAHGLTASERSGSSQEAGLTRRYTHSSYPGGWFEFDAEVPTDRPFVVRIVETFDGARRKTYDVTLDGQVAHSVDLSRSVGGQGTMTHQFLVEPSDLTADGSARIRFQDTGGDYDPSVADVWVVPTR</sequence>
<reference evidence="11 12" key="1">
    <citation type="submission" date="2020-07" db="EMBL/GenBank/DDBJ databases">
        <title>Sequencing the genomes of 1000 actinobacteria strains.</title>
        <authorList>
            <person name="Klenk H.-P."/>
        </authorList>
    </citation>
    <scope>NUCLEOTIDE SEQUENCE [LARGE SCALE GENOMIC DNA]</scope>
    <source>
        <strain evidence="11 12">DSM 26487</strain>
    </source>
</reference>
<dbReference type="Gene3D" id="2.60.120.260">
    <property type="entry name" value="Galactose-binding domain-like"/>
    <property type="match status" value="2"/>
</dbReference>
<gene>
    <name evidence="11" type="ORF">BJ988_004075</name>
</gene>
<keyword evidence="3" id="KW-0378">Hydrolase</keyword>
<evidence type="ECO:0000259" key="10">
    <source>
        <dbReference type="Pfam" id="PF17390"/>
    </source>
</evidence>
<keyword evidence="5" id="KW-0732">Signal</keyword>
<dbReference type="Gene3D" id="2.60.420.10">
    <property type="entry name" value="Maltose phosphorylase, domain 3"/>
    <property type="match status" value="1"/>
</dbReference>
<feature type="domain" description="Alpha-galactosidase NEW3" evidence="8">
    <location>
        <begin position="1323"/>
        <end position="1388"/>
    </location>
</feature>
<dbReference type="Pfam" id="PF05592">
    <property type="entry name" value="Bac_rhamnosid"/>
    <property type="match status" value="1"/>
</dbReference>
<dbReference type="RefSeq" id="WP_343051704.1">
    <property type="nucleotide sequence ID" value="NZ_JACBZR010000001.1"/>
</dbReference>
<evidence type="ECO:0000256" key="2">
    <source>
        <dbReference type="ARBA" id="ARBA00012652"/>
    </source>
</evidence>
<dbReference type="Pfam" id="PF17390">
    <property type="entry name" value="Bac_rhamnosid_C"/>
    <property type="match status" value="1"/>
</dbReference>
<dbReference type="GO" id="GO:0005975">
    <property type="term" value="P:carbohydrate metabolic process"/>
    <property type="evidence" value="ECO:0007669"/>
    <property type="project" value="InterPro"/>
</dbReference>
<evidence type="ECO:0000256" key="1">
    <source>
        <dbReference type="ARBA" id="ARBA00001445"/>
    </source>
</evidence>
<evidence type="ECO:0000259" key="7">
    <source>
        <dbReference type="Pfam" id="PF08531"/>
    </source>
</evidence>
<feature type="domain" description="Alpha-galactosidase NEW3" evidence="8">
    <location>
        <begin position="1213"/>
        <end position="1288"/>
    </location>
</feature>
<feature type="domain" description="Bacterial alpha-L-rhamnosidase N-terminal" evidence="7">
    <location>
        <begin position="348"/>
        <end position="519"/>
    </location>
</feature>
<evidence type="ECO:0000313" key="11">
    <source>
        <dbReference type="EMBL" id="NYI79427.1"/>
    </source>
</evidence>
<dbReference type="EC" id="3.2.1.40" evidence="2"/>
<keyword evidence="12" id="KW-1185">Reference proteome</keyword>
<evidence type="ECO:0000256" key="5">
    <source>
        <dbReference type="SAM" id="SignalP"/>
    </source>
</evidence>
<dbReference type="InterPro" id="IPR008928">
    <property type="entry name" value="6-hairpin_glycosidase_sf"/>
</dbReference>
<dbReference type="PANTHER" id="PTHR33307:SF6">
    <property type="entry name" value="ALPHA-RHAMNOSIDASE (EUROFUNG)-RELATED"/>
    <property type="match status" value="1"/>
</dbReference>
<feature type="domain" description="Alpha-L-rhamnosidase six-hairpin glycosidase" evidence="9">
    <location>
        <begin position="635"/>
        <end position="970"/>
    </location>
</feature>
<feature type="domain" description="Alpha-L-rhamnosidase concanavalin-like" evidence="6">
    <location>
        <begin position="531"/>
        <end position="628"/>
    </location>
</feature>
<protein>
    <recommendedName>
        <fullName evidence="2">alpha-L-rhamnosidase</fullName>
        <ecNumber evidence="2">3.2.1.40</ecNumber>
    </recommendedName>
</protein>
<dbReference type="Gene3D" id="1.50.10.10">
    <property type="match status" value="1"/>
</dbReference>
<evidence type="ECO:0000259" key="8">
    <source>
        <dbReference type="Pfam" id="PF10633"/>
    </source>
</evidence>
<dbReference type="Pfam" id="PF17389">
    <property type="entry name" value="Bac_rhamnosid6H"/>
    <property type="match status" value="1"/>
</dbReference>
<dbReference type="Pfam" id="PF10633">
    <property type="entry name" value="NPCBM_assoc"/>
    <property type="match status" value="2"/>
</dbReference>
<feature type="domain" description="Alpha-L-rhamnosidase C-terminal" evidence="10">
    <location>
        <begin position="973"/>
        <end position="1042"/>
    </location>
</feature>
<proteinExistence type="predicted"/>
<dbReference type="Proteomes" id="UP000564496">
    <property type="component" value="Unassembled WGS sequence"/>
</dbReference>
<dbReference type="EMBL" id="JACBZR010000001">
    <property type="protein sequence ID" value="NYI79427.1"/>
    <property type="molecule type" value="Genomic_DNA"/>
</dbReference>
<feature type="region of interest" description="Disordered" evidence="4">
    <location>
        <begin position="1408"/>
        <end position="1444"/>
    </location>
</feature>
<evidence type="ECO:0000256" key="4">
    <source>
        <dbReference type="SAM" id="MobiDB-lite"/>
    </source>
</evidence>
<dbReference type="SUPFAM" id="SSF48208">
    <property type="entry name" value="Six-hairpin glycosidases"/>
    <property type="match status" value="1"/>
</dbReference>
<evidence type="ECO:0000256" key="3">
    <source>
        <dbReference type="ARBA" id="ARBA00022801"/>
    </source>
</evidence>
<dbReference type="InterPro" id="IPR012341">
    <property type="entry name" value="6hp_glycosidase-like_sf"/>
</dbReference>
<dbReference type="GO" id="GO:0030596">
    <property type="term" value="F:alpha-L-rhamnosidase activity"/>
    <property type="evidence" value="ECO:0007669"/>
    <property type="project" value="UniProtKB-EC"/>
</dbReference>
<dbReference type="Pfam" id="PF25788">
    <property type="entry name" value="Ig_Rha78A_N"/>
    <property type="match status" value="1"/>
</dbReference>
<dbReference type="InterPro" id="IPR008902">
    <property type="entry name" value="Rhamnosid_concanavalin"/>
</dbReference>
<feature type="chain" id="PRO_5030536998" description="alpha-L-rhamnosidase" evidence="5">
    <location>
        <begin position="29"/>
        <end position="1551"/>
    </location>
</feature>
<organism evidence="11 12">
    <name type="scientific">Nocardioides panzhihuensis</name>
    <dbReference type="NCBI Taxonomy" id="860243"/>
    <lineage>
        <taxon>Bacteria</taxon>
        <taxon>Bacillati</taxon>
        <taxon>Actinomycetota</taxon>
        <taxon>Actinomycetes</taxon>
        <taxon>Propionibacteriales</taxon>
        <taxon>Nocardioidaceae</taxon>
        <taxon>Nocardioides</taxon>
    </lineage>
</organism>
<dbReference type="InterPro" id="IPR013737">
    <property type="entry name" value="Bac_rhamnosid_N"/>
</dbReference>
<dbReference type="PANTHER" id="PTHR33307">
    <property type="entry name" value="ALPHA-RHAMNOSIDASE (EUROFUNG)"/>
    <property type="match status" value="1"/>
</dbReference>
<evidence type="ECO:0000259" key="9">
    <source>
        <dbReference type="Pfam" id="PF17389"/>
    </source>
</evidence>
<accession>A0A7Z0DPV9</accession>
<dbReference type="Gene3D" id="2.60.120.560">
    <property type="entry name" value="Exo-inulinase, domain 1"/>
    <property type="match status" value="1"/>
</dbReference>
<dbReference type="InterPro" id="IPR016007">
    <property type="entry name" value="Alpha_rhamnosid"/>
</dbReference>